<dbReference type="AlphaFoldDB" id="A0AAW0XIP0"/>
<dbReference type="EMBL" id="JARKIK010000022">
    <property type="protein sequence ID" value="KAK8744272.1"/>
    <property type="molecule type" value="Genomic_DNA"/>
</dbReference>
<evidence type="ECO:0000313" key="2">
    <source>
        <dbReference type="EMBL" id="KAK8744272.1"/>
    </source>
</evidence>
<gene>
    <name evidence="2" type="ORF">OTU49_000712</name>
</gene>
<feature type="non-terminal residue" evidence="2">
    <location>
        <position position="106"/>
    </location>
</feature>
<comment type="caution">
    <text evidence="2">The sequence shown here is derived from an EMBL/GenBank/DDBJ whole genome shotgun (WGS) entry which is preliminary data.</text>
</comment>
<feature type="region of interest" description="Disordered" evidence="1">
    <location>
        <begin position="1"/>
        <end position="31"/>
    </location>
</feature>
<feature type="non-terminal residue" evidence="2">
    <location>
        <position position="1"/>
    </location>
</feature>
<evidence type="ECO:0000313" key="3">
    <source>
        <dbReference type="Proteomes" id="UP001445076"/>
    </source>
</evidence>
<accession>A0AAW0XIP0</accession>
<protein>
    <submittedName>
        <fullName evidence="2">Uncharacterized protein</fullName>
    </submittedName>
</protein>
<proteinExistence type="predicted"/>
<sequence length="106" mass="11241">NYLPQTHAPSPVPGSSTSSHRRGVGSPAGDGGGVVHGVVAVPYHVSLGGHDQEYWWTQHSLPLRLGLTHGHHLPRTHQKPLRKGAGGMVAGILLRDQLSVQVLTGR</sequence>
<name>A0AAW0XIP0_CHEQU</name>
<dbReference type="Proteomes" id="UP001445076">
    <property type="component" value="Unassembled WGS sequence"/>
</dbReference>
<keyword evidence="3" id="KW-1185">Reference proteome</keyword>
<reference evidence="2 3" key="1">
    <citation type="journal article" date="2024" name="BMC Genomics">
        <title>Genome assembly of redclaw crayfish (Cherax quadricarinatus) provides insights into its immune adaptation and hypoxia tolerance.</title>
        <authorList>
            <person name="Liu Z."/>
            <person name="Zheng J."/>
            <person name="Li H."/>
            <person name="Fang K."/>
            <person name="Wang S."/>
            <person name="He J."/>
            <person name="Zhou D."/>
            <person name="Weng S."/>
            <person name="Chi M."/>
            <person name="Gu Z."/>
            <person name="He J."/>
            <person name="Li F."/>
            <person name="Wang M."/>
        </authorList>
    </citation>
    <scope>NUCLEOTIDE SEQUENCE [LARGE SCALE GENOMIC DNA]</scope>
    <source>
        <strain evidence="2">ZL_2023a</strain>
    </source>
</reference>
<evidence type="ECO:0000256" key="1">
    <source>
        <dbReference type="SAM" id="MobiDB-lite"/>
    </source>
</evidence>
<organism evidence="2 3">
    <name type="scientific">Cherax quadricarinatus</name>
    <name type="common">Australian red claw crayfish</name>
    <dbReference type="NCBI Taxonomy" id="27406"/>
    <lineage>
        <taxon>Eukaryota</taxon>
        <taxon>Metazoa</taxon>
        <taxon>Ecdysozoa</taxon>
        <taxon>Arthropoda</taxon>
        <taxon>Crustacea</taxon>
        <taxon>Multicrustacea</taxon>
        <taxon>Malacostraca</taxon>
        <taxon>Eumalacostraca</taxon>
        <taxon>Eucarida</taxon>
        <taxon>Decapoda</taxon>
        <taxon>Pleocyemata</taxon>
        <taxon>Astacidea</taxon>
        <taxon>Parastacoidea</taxon>
        <taxon>Parastacidae</taxon>
        <taxon>Cherax</taxon>
    </lineage>
</organism>